<keyword evidence="5" id="KW-0902">Two-component regulatory system</keyword>
<dbReference type="RefSeq" id="WP_226576989.1">
    <property type="nucleotide sequence ID" value="NZ_BLAY01000017.1"/>
</dbReference>
<dbReference type="Pfam" id="PF00069">
    <property type="entry name" value="Pkinase"/>
    <property type="match status" value="1"/>
</dbReference>
<evidence type="ECO:0000313" key="8">
    <source>
        <dbReference type="EMBL" id="GET36754.1"/>
    </source>
</evidence>
<dbReference type="InterPro" id="IPR000719">
    <property type="entry name" value="Prot_kinase_dom"/>
</dbReference>
<dbReference type="Gene3D" id="3.30.450.40">
    <property type="match status" value="1"/>
</dbReference>
<evidence type="ECO:0000256" key="2">
    <source>
        <dbReference type="ARBA" id="ARBA00012438"/>
    </source>
</evidence>
<dbReference type="InterPro" id="IPR003594">
    <property type="entry name" value="HATPase_dom"/>
</dbReference>
<dbReference type="InterPro" id="IPR011009">
    <property type="entry name" value="Kinase-like_dom_sf"/>
</dbReference>
<dbReference type="SMART" id="SM00065">
    <property type="entry name" value="GAF"/>
    <property type="match status" value="1"/>
</dbReference>
<keyword evidence="3" id="KW-0597">Phosphoprotein</keyword>
<gene>
    <name evidence="8" type="ORF">MiSe_15060</name>
</gene>
<evidence type="ECO:0000259" key="6">
    <source>
        <dbReference type="PROSITE" id="PS50011"/>
    </source>
</evidence>
<dbReference type="PROSITE" id="PS50109">
    <property type="entry name" value="HIS_KIN"/>
    <property type="match status" value="1"/>
</dbReference>
<dbReference type="SUPFAM" id="SSF47384">
    <property type="entry name" value="Homodimeric domain of signal transducing histidine kinase"/>
    <property type="match status" value="1"/>
</dbReference>
<proteinExistence type="predicted"/>
<evidence type="ECO:0000256" key="3">
    <source>
        <dbReference type="ARBA" id="ARBA00022553"/>
    </source>
</evidence>
<dbReference type="SUPFAM" id="SSF56112">
    <property type="entry name" value="Protein kinase-like (PK-like)"/>
    <property type="match status" value="1"/>
</dbReference>
<comment type="caution">
    <text evidence="8">The sequence shown here is derived from an EMBL/GenBank/DDBJ whole genome shotgun (WGS) entry which is preliminary data.</text>
</comment>
<dbReference type="InterPro" id="IPR004358">
    <property type="entry name" value="Sig_transdc_His_kin-like_C"/>
</dbReference>
<dbReference type="InterPro" id="IPR011990">
    <property type="entry name" value="TPR-like_helical_dom_sf"/>
</dbReference>
<keyword evidence="4" id="KW-0418">Kinase</keyword>
<dbReference type="InterPro" id="IPR036890">
    <property type="entry name" value="HATPase_C_sf"/>
</dbReference>
<name>A0AAV3X3U5_9CYAN</name>
<dbReference type="Pfam" id="PF01590">
    <property type="entry name" value="GAF"/>
    <property type="match status" value="1"/>
</dbReference>
<evidence type="ECO:0000256" key="4">
    <source>
        <dbReference type="ARBA" id="ARBA00022777"/>
    </source>
</evidence>
<dbReference type="PANTHER" id="PTHR43642">
    <property type="entry name" value="HYBRID SIGNAL TRANSDUCTION HISTIDINE KINASE G"/>
    <property type="match status" value="1"/>
</dbReference>
<dbReference type="Proteomes" id="UP001050975">
    <property type="component" value="Unassembled WGS sequence"/>
</dbReference>
<dbReference type="SMART" id="SM00388">
    <property type="entry name" value="HisKA"/>
    <property type="match status" value="1"/>
</dbReference>
<dbReference type="InterPro" id="IPR027417">
    <property type="entry name" value="P-loop_NTPase"/>
</dbReference>
<dbReference type="InterPro" id="IPR003661">
    <property type="entry name" value="HisK_dim/P_dom"/>
</dbReference>
<sequence>MLETLRIPGYELTEVVREGANNIICRAIWQPDRQPVILKILKEEYPTLEQITRIKHEYKIAENLDAAGIVKIYRLESYQNRLALVCEDFGGQSLKQLLEGEKLSLISFLGIAVQLVQALASLHQQQIIHKDIKPANIIINTANGIVKITDFSVASRLSKETPQLSNPNSLEGTLAYMSPEQTGRMNRAVDYRTDFYSLGVTFYEMLTGELPFKNNDFLELVHCHIAKQPVAIEELNPEVPRAIASLIAKLMAKNAEDRYQSAAGLLADLEYCLVQLKTNGKIANFIPGQLDCSAQLLIPQKLYGREQEVEELLAAFERVAGEEDAGTRGQGDAEIESKIREGKSTSEMMLVSGYSGIGKSSLVNEIHKPIVRQRGYFISGKFDQFKRNIPYASLIQAFQSLIGQLLTEDAASLQAWRDKLLAALGSNGKLIIDVIPEVELIIGKQPEVPQLGATESQNRFNRVFQQFIGVFSQKEHPLVIFLDDLQWADSASLKLMQLLITDPESQYLLLIGAYRDNEVSATHPLMQTVEEIQKAGTIVNNIVVKPLNLTHVHQIINDALNETDKVKTQELASLLFNKTAGNPFFLTQILKTLDREKLLTFDFVKVCWEWDIKKIQAFGITDLSVVELIARNICQLPQGTQEILKLAACIGDRFKLDVLATTSEKSAAEVASDLWSALQQGLILPLSNNYKIPLLFGSEELQRFSFDDSRLEYRFLHDRVQQAAYSLIGEDQKKATHLKIGQLLLQNTPIEEIESNIFDIVNQLNVGIDTIIQQSNKDELAGLNLIAGHKAKAANAYEPAIKYLKAGIELLSADSWQTNYELTLALYEEATEVSYLIGEFEQMDQKALIVLEKAKTLLDKVKVYEVKILRVMAQNKPKEAVEIGLQVLHLLGVSFPDSPGEADIITALEYTDSLISENGIEDLINLPEMTDPSKLAALRILLSISAAAYFSCPPLYPLIVLAQVNLSIKHGNANLSAYSYTGYGLILCAVVQDIELAYKLGQLALNLITRFNAKEVKAKTLTNVATCIISWQDHVRETFSVFELAYQSGLETGDLEFAAYAAFLRCAYSYFSGHDLTELNQKMADCHHCLIQIKQELQVNNNRIFRQSVLNLLGQAENPCRLMGEVYNEEGSLPLHLEANAKTALHYLYLNKLILSYLFGEYSQAVENATLAESYLEGVAGMLLVPVFHFYDSLVRLAVYSDASNTEPKSILEKVHAHQEKMKKWAHHAPMNHQHKYDLVEAETARVLGNNLKAMDDYDRAIKAAKENGYVQEEALACELAGKFYQSLGKEIIAQAYLTQAYYAYIRWGALAKVKDLESRYPYLVTRTKETTSKDITVTTTSTTVGNAFSLDISTVAKASQALSSEIVLARLLEKLMHLVRENAGAQTVFFIAKTDNQLVIEATLSGERQVTVLQSLPISECDNIPRTLINYVARTQTPLVLDDATEVEQFNRDPYIVANQPKSILVSPILHQGNLTGILYLENNLTRGAFTSDRLKVLGVLSAQAAISLENARFYNTLETRVTQRTQELQTAIEELRCTQLRLIQTEKMSSLGQLVGGMAHEINNPINFIYGNLQHANDYAQDLLELLSLYQKYYPNPLPEIVEKAEEIELEFIKKDFTKILGSMESGAERLRDLVLSLRNFSRLDESARKTVNIHQGMDSTLTILHKKLGDIKVIKEYGNLPLVNCYAGEVNQVFMNILSNAIDALERGVGSKVNSTQGPTIRICTEIKESNQVAIRIADNGVGMSSEVVDKIFDPFFTTKPVGKGTGLGLSISYQIVVDQHGGQLLCQSAPGEGTQFTIVLPIGL</sequence>
<dbReference type="EC" id="2.7.13.3" evidence="2"/>
<dbReference type="SUPFAM" id="SSF55781">
    <property type="entry name" value="GAF domain-like"/>
    <property type="match status" value="1"/>
</dbReference>
<dbReference type="Gene3D" id="3.40.50.300">
    <property type="entry name" value="P-loop containing nucleotide triphosphate hydrolases"/>
    <property type="match status" value="1"/>
</dbReference>
<dbReference type="EMBL" id="BLAY01000017">
    <property type="protein sequence ID" value="GET36754.1"/>
    <property type="molecule type" value="Genomic_DNA"/>
</dbReference>
<dbReference type="SMART" id="SM00387">
    <property type="entry name" value="HATPase_c"/>
    <property type="match status" value="1"/>
</dbReference>
<dbReference type="SUPFAM" id="SSF52540">
    <property type="entry name" value="P-loop containing nucleoside triphosphate hydrolases"/>
    <property type="match status" value="1"/>
</dbReference>
<dbReference type="SUPFAM" id="SSF55874">
    <property type="entry name" value="ATPase domain of HSP90 chaperone/DNA topoisomerase II/histidine kinase"/>
    <property type="match status" value="1"/>
</dbReference>
<dbReference type="PANTHER" id="PTHR43642:SF1">
    <property type="entry name" value="HYBRID SIGNAL TRANSDUCTION HISTIDINE KINASE G"/>
    <property type="match status" value="1"/>
</dbReference>
<dbReference type="Gene3D" id="1.10.287.130">
    <property type="match status" value="1"/>
</dbReference>
<comment type="catalytic activity">
    <reaction evidence="1">
        <text>ATP + protein L-histidine = ADP + protein N-phospho-L-histidine.</text>
        <dbReference type="EC" id="2.7.13.3"/>
    </reaction>
</comment>
<evidence type="ECO:0000313" key="9">
    <source>
        <dbReference type="Proteomes" id="UP001050975"/>
    </source>
</evidence>
<dbReference type="InterPro" id="IPR005467">
    <property type="entry name" value="His_kinase_dom"/>
</dbReference>
<evidence type="ECO:0000256" key="5">
    <source>
        <dbReference type="ARBA" id="ARBA00023012"/>
    </source>
</evidence>
<feature type="domain" description="Histidine kinase" evidence="7">
    <location>
        <begin position="1559"/>
        <end position="1808"/>
    </location>
</feature>
<keyword evidence="4" id="KW-0808">Transferase</keyword>
<dbReference type="Pfam" id="PF02518">
    <property type="entry name" value="HATPase_c"/>
    <property type="match status" value="1"/>
</dbReference>
<dbReference type="Pfam" id="PF13191">
    <property type="entry name" value="AAA_16"/>
    <property type="match status" value="1"/>
</dbReference>
<dbReference type="InterPro" id="IPR008271">
    <property type="entry name" value="Ser/Thr_kinase_AS"/>
</dbReference>
<dbReference type="InterPro" id="IPR041664">
    <property type="entry name" value="AAA_16"/>
</dbReference>
<dbReference type="SUPFAM" id="SSF48452">
    <property type="entry name" value="TPR-like"/>
    <property type="match status" value="1"/>
</dbReference>
<feature type="domain" description="Protein kinase" evidence="6">
    <location>
        <begin position="10"/>
        <end position="272"/>
    </location>
</feature>
<reference evidence="8" key="1">
    <citation type="submission" date="2019-10" db="EMBL/GenBank/DDBJ databases">
        <title>Draft genome sequece of Microseira wollei NIES-4236.</title>
        <authorList>
            <person name="Yamaguchi H."/>
            <person name="Suzuki S."/>
            <person name="Kawachi M."/>
        </authorList>
    </citation>
    <scope>NUCLEOTIDE SEQUENCE</scope>
    <source>
        <strain evidence="8">NIES-4236</strain>
    </source>
</reference>
<dbReference type="CDD" id="cd14014">
    <property type="entry name" value="STKc_PknB_like"/>
    <property type="match status" value="1"/>
</dbReference>
<evidence type="ECO:0000259" key="7">
    <source>
        <dbReference type="PROSITE" id="PS50109"/>
    </source>
</evidence>
<dbReference type="InterPro" id="IPR053159">
    <property type="entry name" value="Hybrid_Histidine_Kinase"/>
</dbReference>
<dbReference type="PROSITE" id="PS50011">
    <property type="entry name" value="PROTEIN_KINASE_DOM"/>
    <property type="match status" value="1"/>
</dbReference>
<dbReference type="InterPro" id="IPR029016">
    <property type="entry name" value="GAF-like_dom_sf"/>
</dbReference>
<dbReference type="Gene3D" id="1.10.510.10">
    <property type="entry name" value="Transferase(Phosphotransferase) domain 1"/>
    <property type="match status" value="1"/>
</dbReference>
<accession>A0AAV3X3U5</accession>
<organism evidence="8 9">
    <name type="scientific">Microseira wollei NIES-4236</name>
    <dbReference type="NCBI Taxonomy" id="2530354"/>
    <lineage>
        <taxon>Bacteria</taxon>
        <taxon>Bacillati</taxon>
        <taxon>Cyanobacteriota</taxon>
        <taxon>Cyanophyceae</taxon>
        <taxon>Oscillatoriophycideae</taxon>
        <taxon>Aerosakkonematales</taxon>
        <taxon>Aerosakkonemataceae</taxon>
        <taxon>Microseira</taxon>
    </lineage>
</organism>
<evidence type="ECO:0000256" key="1">
    <source>
        <dbReference type="ARBA" id="ARBA00000085"/>
    </source>
</evidence>
<keyword evidence="9" id="KW-1185">Reference proteome</keyword>
<dbReference type="CDD" id="cd00082">
    <property type="entry name" value="HisKA"/>
    <property type="match status" value="1"/>
</dbReference>
<dbReference type="GO" id="GO:0000155">
    <property type="term" value="F:phosphorelay sensor kinase activity"/>
    <property type="evidence" value="ECO:0007669"/>
    <property type="project" value="InterPro"/>
</dbReference>
<dbReference type="PROSITE" id="PS00108">
    <property type="entry name" value="PROTEIN_KINASE_ST"/>
    <property type="match status" value="1"/>
</dbReference>
<dbReference type="Gene3D" id="3.30.200.20">
    <property type="entry name" value="Phosphorylase Kinase, domain 1"/>
    <property type="match status" value="1"/>
</dbReference>
<dbReference type="GO" id="GO:0005524">
    <property type="term" value="F:ATP binding"/>
    <property type="evidence" value="ECO:0007669"/>
    <property type="project" value="InterPro"/>
</dbReference>
<dbReference type="PRINTS" id="PR00344">
    <property type="entry name" value="BCTRLSENSOR"/>
</dbReference>
<protein>
    <recommendedName>
        <fullName evidence="2">histidine kinase</fullName>
        <ecNumber evidence="2">2.7.13.3</ecNumber>
    </recommendedName>
</protein>
<dbReference type="SMART" id="SM00220">
    <property type="entry name" value="S_TKc"/>
    <property type="match status" value="1"/>
</dbReference>
<dbReference type="Gene3D" id="3.30.565.10">
    <property type="entry name" value="Histidine kinase-like ATPase, C-terminal domain"/>
    <property type="match status" value="1"/>
</dbReference>
<dbReference type="InterPro" id="IPR036097">
    <property type="entry name" value="HisK_dim/P_sf"/>
</dbReference>
<dbReference type="InterPro" id="IPR003018">
    <property type="entry name" value="GAF"/>
</dbReference>